<keyword evidence="5" id="KW-0966">Cell projection</keyword>
<dbReference type="Pfam" id="PF14580">
    <property type="entry name" value="LRR_9"/>
    <property type="match status" value="1"/>
</dbReference>
<evidence type="ECO:0000256" key="6">
    <source>
        <dbReference type="SAM" id="MobiDB-lite"/>
    </source>
</evidence>
<feature type="region of interest" description="Disordered" evidence="6">
    <location>
        <begin position="249"/>
        <end position="276"/>
    </location>
</feature>
<sequence>MEMSPDALKSICKEHKLYTTPSLNDKLYCNFKGFHTIANLEAYTGLKALFLEGNALDTLHGLPKLSELKCLFVQQNILSDLEGLENAQNLNTLNVSNNNLTKLDNLSCCPDLETLLCAHNRLASYDSVSHLADCKSLTTLDLQDNKLDDPDIMEIFKQLPNLRCLYLRGNEVVSMIKNYRKTLIAAIPTLTYLDDRPVFELERRCAEAWMRGGLDAEREERVKFKSEEQQRERRNFEYLQNLRKEGFRKRREALGLPPGDTDPYFDDMSDGEWEPEEEPTELVAARDRLAAFTARENEEEPAELTKARRDLVASGGKVAEGNWSPLQPLSAARGNIQPTSAAQDRVLPKPVPQATLASALAPPASSRLAQTSSELLEPQPSRQAAQPASVAPRSGKLLIEEVEETVDLPGKEEEEEKAEKAVEEFDDESAEDGPGLSTQQVQSMLSVLCEETEIAEMDLKMGSFELRVRRSAKGSAASSPASSPAAAAAPAEAAPAPVAESMSSGQSMDEEDFLESLVPIPAPKVGILRRGRYVKGKKVGKGALASVGDKVKKGQTLAFIEQLGTFIPVESPLAGEVVEFVVDEGAPVEYNQVLVELAPFFGGHIIGDSKYA</sequence>
<organism evidence="8 9">
    <name type="scientific">[Myrmecia] bisecta</name>
    <dbReference type="NCBI Taxonomy" id="41462"/>
    <lineage>
        <taxon>Eukaryota</taxon>
        <taxon>Viridiplantae</taxon>
        <taxon>Chlorophyta</taxon>
        <taxon>core chlorophytes</taxon>
        <taxon>Trebouxiophyceae</taxon>
        <taxon>Trebouxiales</taxon>
        <taxon>Trebouxiaceae</taxon>
        <taxon>Myrmecia</taxon>
    </lineage>
</organism>
<reference evidence="8 9" key="1">
    <citation type="journal article" date="2024" name="Nat. Commun.">
        <title>Phylogenomics reveals the evolutionary origins of lichenization in chlorophyte algae.</title>
        <authorList>
            <person name="Puginier C."/>
            <person name="Libourel C."/>
            <person name="Otte J."/>
            <person name="Skaloud P."/>
            <person name="Haon M."/>
            <person name="Grisel S."/>
            <person name="Petersen M."/>
            <person name="Berrin J.G."/>
            <person name="Delaux P.M."/>
            <person name="Dal Grande F."/>
            <person name="Keller J."/>
        </authorList>
    </citation>
    <scope>NUCLEOTIDE SEQUENCE [LARGE SCALE GENOMIC DNA]</scope>
    <source>
        <strain evidence="8 9">SAG 2043</strain>
    </source>
</reference>
<evidence type="ECO:0000256" key="1">
    <source>
        <dbReference type="ARBA" id="ARBA00004430"/>
    </source>
</evidence>
<dbReference type="InterPro" id="IPR000089">
    <property type="entry name" value="Biotin_lipoyl"/>
</dbReference>
<dbReference type="AlphaFoldDB" id="A0AAW1PSN6"/>
<feature type="compositionally biased region" description="Acidic residues" evidence="6">
    <location>
        <begin position="400"/>
        <end position="416"/>
    </location>
</feature>
<dbReference type="InterPro" id="IPR032675">
    <property type="entry name" value="LRR_dom_sf"/>
</dbReference>
<evidence type="ECO:0000313" key="8">
    <source>
        <dbReference type="EMBL" id="KAK9811648.1"/>
    </source>
</evidence>
<proteinExistence type="predicted"/>
<feature type="compositionally biased region" description="Acidic residues" evidence="6">
    <location>
        <begin position="263"/>
        <end position="276"/>
    </location>
</feature>
<dbReference type="PANTHER" id="PTHR45973:SF9">
    <property type="entry name" value="LEUCINE-RICH REPEAT-CONTAINING PROTEIN 46"/>
    <property type="match status" value="1"/>
</dbReference>
<dbReference type="CDD" id="cd06850">
    <property type="entry name" value="biotinyl_domain"/>
    <property type="match status" value="1"/>
</dbReference>
<dbReference type="GO" id="GO:0005930">
    <property type="term" value="C:axoneme"/>
    <property type="evidence" value="ECO:0007669"/>
    <property type="project" value="UniProtKB-SubCell"/>
</dbReference>
<dbReference type="SUPFAM" id="SSF51230">
    <property type="entry name" value="Single hybrid motif"/>
    <property type="match status" value="1"/>
</dbReference>
<feature type="compositionally biased region" description="Low complexity" evidence="6">
    <location>
        <begin position="475"/>
        <end position="504"/>
    </location>
</feature>
<dbReference type="InterPro" id="IPR001611">
    <property type="entry name" value="Leu-rich_rpt"/>
</dbReference>
<comment type="caution">
    <text evidence="8">The sequence shown here is derived from an EMBL/GenBank/DDBJ whole genome shotgun (WGS) entry which is preliminary data.</text>
</comment>
<keyword evidence="4" id="KW-0969">Cilium</keyword>
<feature type="region of interest" description="Disordered" evidence="6">
    <location>
        <begin position="318"/>
        <end position="439"/>
    </location>
</feature>
<evidence type="ECO:0000256" key="2">
    <source>
        <dbReference type="ARBA" id="ARBA00022614"/>
    </source>
</evidence>
<dbReference type="Gene3D" id="2.40.50.100">
    <property type="match status" value="1"/>
</dbReference>
<dbReference type="Proteomes" id="UP001489004">
    <property type="component" value="Unassembled WGS sequence"/>
</dbReference>
<keyword evidence="3" id="KW-0677">Repeat</keyword>
<dbReference type="InterPro" id="IPR050576">
    <property type="entry name" value="Cilia_flagella_integrity"/>
</dbReference>
<dbReference type="Gene3D" id="3.80.10.10">
    <property type="entry name" value="Ribonuclease Inhibitor"/>
    <property type="match status" value="2"/>
</dbReference>
<accession>A0AAW1PSN6</accession>
<dbReference type="SUPFAM" id="SSF52075">
    <property type="entry name" value="Outer arm dynein light chain 1"/>
    <property type="match status" value="1"/>
</dbReference>
<feature type="region of interest" description="Disordered" evidence="6">
    <location>
        <begin position="475"/>
        <end position="510"/>
    </location>
</feature>
<feature type="compositionally biased region" description="Low complexity" evidence="6">
    <location>
        <begin position="352"/>
        <end position="369"/>
    </location>
</feature>
<protein>
    <recommendedName>
        <fullName evidence="7">Lipoyl-binding domain-containing protein</fullName>
    </recommendedName>
</protein>
<dbReference type="InterPro" id="IPR011053">
    <property type="entry name" value="Single_hybrid_motif"/>
</dbReference>
<keyword evidence="2" id="KW-0433">Leucine-rich repeat</keyword>
<evidence type="ECO:0000256" key="5">
    <source>
        <dbReference type="ARBA" id="ARBA00023273"/>
    </source>
</evidence>
<dbReference type="SMART" id="SM00365">
    <property type="entry name" value="LRR_SD22"/>
    <property type="match status" value="4"/>
</dbReference>
<evidence type="ECO:0000313" key="9">
    <source>
        <dbReference type="Proteomes" id="UP001489004"/>
    </source>
</evidence>
<dbReference type="Pfam" id="PF00364">
    <property type="entry name" value="Biotin_lipoyl"/>
    <property type="match status" value="1"/>
</dbReference>
<feature type="compositionally biased region" description="Polar residues" evidence="6">
    <location>
        <begin position="370"/>
        <end position="386"/>
    </location>
</feature>
<dbReference type="PROSITE" id="PS51450">
    <property type="entry name" value="LRR"/>
    <property type="match status" value="1"/>
</dbReference>
<feature type="domain" description="Lipoyl-binding" evidence="7">
    <location>
        <begin position="522"/>
        <end position="598"/>
    </location>
</feature>
<name>A0AAW1PSN6_9CHLO</name>
<evidence type="ECO:0000256" key="4">
    <source>
        <dbReference type="ARBA" id="ARBA00023069"/>
    </source>
</evidence>
<dbReference type="PROSITE" id="PS50968">
    <property type="entry name" value="BIOTINYL_LIPOYL"/>
    <property type="match status" value="1"/>
</dbReference>
<gene>
    <name evidence="8" type="ORF">WJX72_007649</name>
</gene>
<dbReference type="PANTHER" id="PTHR45973">
    <property type="entry name" value="PROTEIN PHOSPHATASE 1 REGULATORY SUBUNIT SDS22-RELATED"/>
    <property type="match status" value="1"/>
</dbReference>
<comment type="subcellular location">
    <subcellularLocation>
        <location evidence="1">Cytoplasm</location>
        <location evidence="1">Cytoskeleton</location>
        <location evidence="1">Cilium axoneme</location>
    </subcellularLocation>
</comment>
<evidence type="ECO:0000256" key="3">
    <source>
        <dbReference type="ARBA" id="ARBA00022737"/>
    </source>
</evidence>
<dbReference type="EMBL" id="JALJOR010000009">
    <property type="protein sequence ID" value="KAK9811648.1"/>
    <property type="molecule type" value="Genomic_DNA"/>
</dbReference>
<keyword evidence="9" id="KW-1185">Reference proteome</keyword>
<evidence type="ECO:0000259" key="7">
    <source>
        <dbReference type="PROSITE" id="PS50968"/>
    </source>
</evidence>